<protein>
    <submittedName>
        <fullName evidence="1">Uncharacterized protein</fullName>
    </submittedName>
</protein>
<dbReference type="AlphaFoldDB" id="A0A9X2JFH1"/>
<dbReference type="PROSITE" id="PS51257">
    <property type="entry name" value="PROKAR_LIPOPROTEIN"/>
    <property type="match status" value="1"/>
</dbReference>
<evidence type="ECO:0000313" key="1">
    <source>
        <dbReference type="EMBL" id="MCO6044005.1"/>
    </source>
</evidence>
<reference evidence="1" key="1">
    <citation type="submission" date="2022-06" db="EMBL/GenBank/DDBJ databases">
        <title>Aeoliella straminimaris, a novel planctomycete from sediments.</title>
        <authorList>
            <person name="Vitorino I.R."/>
            <person name="Lage O.M."/>
        </authorList>
    </citation>
    <scope>NUCLEOTIDE SEQUENCE</scope>
    <source>
        <strain evidence="1">ICT_H6.2</strain>
    </source>
</reference>
<keyword evidence="2" id="KW-1185">Reference proteome</keyword>
<evidence type="ECO:0000313" key="2">
    <source>
        <dbReference type="Proteomes" id="UP001155241"/>
    </source>
</evidence>
<accession>A0A9X2JFH1</accession>
<gene>
    <name evidence="1" type="ORF">NG895_08800</name>
</gene>
<proteinExistence type="predicted"/>
<name>A0A9X2JFH1_9BACT</name>
<organism evidence="1 2">
    <name type="scientific">Aeoliella straminimaris</name>
    <dbReference type="NCBI Taxonomy" id="2954799"/>
    <lineage>
        <taxon>Bacteria</taxon>
        <taxon>Pseudomonadati</taxon>
        <taxon>Planctomycetota</taxon>
        <taxon>Planctomycetia</taxon>
        <taxon>Pirellulales</taxon>
        <taxon>Lacipirellulaceae</taxon>
        <taxon>Aeoliella</taxon>
    </lineage>
</organism>
<sequence>MMKYPCANLPPRRRDLTIATAVLCAALGGCGDEGLSPIERFERLPALEDLVTIELGEYVIPIPVEPTSDSPIAATQVQIEFRLYAAVLPENEGTLRSNYERLEGRFRDTVIETCRNTSIEDLLDPTMTTLKTHLADSLKPYIGSAHLERIHIANPQVKRL</sequence>
<dbReference type="EMBL" id="JAMXLR010000028">
    <property type="protein sequence ID" value="MCO6044005.1"/>
    <property type="molecule type" value="Genomic_DNA"/>
</dbReference>
<dbReference type="Proteomes" id="UP001155241">
    <property type="component" value="Unassembled WGS sequence"/>
</dbReference>
<comment type="caution">
    <text evidence="1">The sequence shown here is derived from an EMBL/GenBank/DDBJ whole genome shotgun (WGS) entry which is preliminary data.</text>
</comment>